<accession>A0AAD9YHC7</accession>
<reference evidence="2" key="1">
    <citation type="submission" date="2023-02" db="EMBL/GenBank/DDBJ databases">
        <title>Colletotrichum kahawae CIFC_Que2 genome sequencing and assembly.</title>
        <authorList>
            <person name="Baroncelli R."/>
        </authorList>
    </citation>
    <scope>NUCLEOTIDE SEQUENCE</scope>
    <source>
        <strain evidence="2">CIFC_Que2</strain>
    </source>
</reference>
<name>A0AAD9YHC7_COLKA</name>
<feature type="compositionally biased region" description="Polar residues" evidence="1">
    <location>
        <begin position="38"/>
        <end position="48"/>
    </location>
</feature>
<feature type="region of interest" description="Disordered" evidence="1">
    <location>
        <begin position="27"/>
        <end position="54"/>
    </location>
</feature>
<dbReference type="AlphaFoldDB" id="A0AAD9YHC7"/>
<gene>
    <name evidence="2" type="ORF">CKAH01_05166</name>
</gene>
<evidence type="ECO:0000313" key="3">
    <source>
        <dbReference type="Proteomes" id="UP001281614"/>
    </source>
</evidence>
<sequence>MYPQPPPHELHPRGSCRVRIKDVTGRKPTWAPALPAPTVTSSRGSTATRSHHHSVLCPTTATTTTTILLNPRPWHLQKLGRSSCTRYGHLFGLPQPYPRRTPLQRLVSDWRDDTLRFLGVHGRSFITSAFEPAPYEYPPGPIWQEKRRVP</sequence>
<proteinExistence type="predicted"/>
<protein>
    <submittedName>
        <fullName evidence="2">Uncharacterized protein</fullName>
    </submittedName>
</protein>
<organism evidence="2 3">
    <name type="scientific">Colletotrichum kahawae</name>
    <name type="common">Coffee berry disease fungus</name>
    <dbReference type="NCBI Taxonomy" id="34407"/>
    <lineage>
        <taxon>Eukaryota</taxon>
        <taxon>Fungi</taxon>
        <taxon>Dikarya</taxon>
        <taxon>Ascomycota</taxon>
        <taxon>Pezizomycotina</taxon>
        <taxon>Sordariomycetes</taxon>
        <taxon>Hypocreomycetidae</taxon>
        <taxon>Glomerellales</taxon>
        <taxon>Glomerellaceae</taxon>
        <taxon>Colletotrichum</taxon>
        <taxon>Colletotrichum gloeosporioides species complex</taxon>
    </lineage>
</organism>
<comment type="caution">
    <text evidence="2">The sequence shown here is derived from an EMBL/GenBank/DDBJ whole genome shotgun (WGS) entry which is preliminary data.</text>
</comment>
<keyword evidence="3" id="KW-1185">Reference proteome</keyword>
<evidence type="ECO:0000313" key="2">
    <source>
        <dbReference type="EMBL" id="KAK2761936.1"/>
    </source>
</evidence>
<dbReference type="EMBL" id="VYYT01000157">
    <property type="protein sequence ID" value="KAK2761936.1"/>
    <property type="molecule type" value="Genomic_DNA"/>
</dbReference>
<dbReference type="Proteomes" id="UP001281614">
    <property type="component" value="Unassembled WGS sequence"/>
</dbReference>
<evidence type="ECO:0000256" key="1">
    <source>
        <dbReference type="SAM" id="MobiDB-lite"/>
    </source>
</evidence>